<comment type="similarity">
    <text evidence="1 6">Belongs to the type-B carboxylesterase/lipase family.</text>
</comment>
<dbReference type="OrthoDB" id="19653at2759"/>
<reference evidence="8" key="1">
    <citation type="journal article" date="2010" name="Insect Biochem. Mol. Biol.">
        <title>Gene identification and proteomic analysis of the esterases of the cotton bollworm, Helicoverpa armigera.</title>
        <authorList>
            <person name="Teese M.G."/>
            <person name="Campbell P.M."/>
            <person name="Scott C."/>
            <person name="Gordon K.H."/>
            <person name="Southon A."/>
            <person name="Hovan D."/>
            <person name="Robin C."/>
            <person name="Russell R.J."/>
            <person name="Oakeshott J.G."/>
        </authorList>
    </citation>
    <scope>NUCLEOTIDE SEQUENCE</scope>
</reference>
<name>D5G3E7_HELAM</name>
<dbReference type="AlphaFoldDB" id="D5G3E7"/>
<evidence type="ECO:0000256" key="4">
    <source>
        <dbReference type="ARBA" id="ARBA00023157"/>
    </source>
</evidence>
<evidence type="ECO:0000256" key="1">
    <source>
        <dbReference type="ARBA" id="ARBA00005964"/>
    </source>
</evidence>
<protein>
    <recommendedName>
        <fullName evidence="6">Carboxylic ester hydrolase</fullName>
        <ecNumber evidence="6">3.1.1.-</ecNumber>
    </recommendedName>
</protein>
<dbReference type="InterPro" id="IPR029058">
    <property type="entry name" value="AB_hydrolase_fold"/>
</dbReference>
<keyword evidence="3 6" id="KW-0378">Hydrolase</keyword>
<feature type="domain" description="Carboxylesterase type B" evidence="7">
    <location>
        <begin position="23"/>
        <end position="543"/>
    </location>
</feature>
<dbReference type="InterPro" id="IPR050309">
    <property type="entry name" value="Type-B_Carboxylest/Lipase"/>
</dbReference>
<dbReference type="InterPro" id="IPR019826">
    <property type="entry name" value="Carboxylesterase_B_AS"/>
</dbReference>
<dbReference type="EC" id="3.1.1.-" evidence="6"/>
<proteinExistence type="evidence at transcript level"/>
<dbReference type="ESTHER" id="helam-d5g3e7">
    <property type="family name" value="Carb_B_Arthropoda"/>
</dbReference>
<sequence>MGHLRRAIKMDDIPDIPEEAKCIVETKEGPVCGYSEPTDEGICYRFKSIPYAKPPLGNLRFLPPSPVLPWTEVLDCTKDAPLPPTFSMSQNRVTGSEDCLYIELSTPNLKPDKPISVMFWIGGFGYSCIIDNIFDTSLITDQNIVFVRCGYRTGALGFLSITDYAAPGNCGLKDIVMALKWVQRNISFFGGDPHNVTIFGSSSGGAAANFMMLSPMATGLFHKTIIQSACALNNWSLSKNPSATAIELAKKFGIEKSSKTEVIEGLRHVALDDLLTGFQNCRFVLTDGTDKDIIDTVFKPCIEVDLEGQAAFITKSPLAILKSGRFNKVPCIIGSNNVEGALLQHVVKDFYSNFETFNANVRLLVPKELARTDKLSENIGHQLLKFYLDGETHLREDTMPQFLQIISDYYFSYYVNKTVRLLCETTSSCPVYYYIINYAGEWSVPKQYNFFNSTGHSSELPFLFRIKMPELCKGSRDSRVTRRRVIKMWTNFAKFGNPTPDEDDPLLSITWDPVENKDRLNYLSIGSELTKGRNPFQARMKFWDDLHKEHAFLRALVYFNDSGYSN</sequence>
<evidence type="ECO:0000259" key="7">
    <source>
        <dbReference type="Pfam" id="PF00135"/>
    </source>
</evidence>
<dbReference type="PROSITE" id="PS00122">
    <property type="entry name" value="CARBOXYLESTERASE_B_1"/>
    <property type="match status" value="1"/>
</dbReference>
<accession>D5G3E7</accession>
<dbReference type="SUPFAM" id="SSF53474">
    <property type="entry name" value="alpha/beta-Hydrolases"/>
    <property type="match status" value="1"/>
</dbReference>
<organism evidence="8">
    <name type="scientific">Helicoverpa armigera</name>
    <name type="common">Cotton bollworm</name>
    <name type="synonym">Heliothis armigera</name>
    <dbReference type="NCBI Taxonomy" id="29058"/>
    <lineage>
        <taxon>Eukaryota</taxon>
        <taxon>Metazoa</taxon>
        <taxon>Ecdysozoa</taxon>
        <taxon>Arthropoda</taxon>
        <taxon>Hexapoda</taxon>
        <taxon>Insecta</taxon>
        <taxon>Pterygota</taxon>
        <taxon>Neoptera</taxon>
        <taxon>Endopterygota</taxon>
        <taxon>Lepidoptera</taxon>
        <taxon>Glossata</taxon>
        <taxon>Ditrysia</taxon>
        <taxon>Noctuoidea</taxon>
        <taxon>Noctuidae</taxon>
        <taxon>Heliothinae</taxon>
        <taxon>Helicoverpa</taxon>
    </lineage>
</organism>
<dbReference type="Pfam" id="PF00135">
    <property type="entry name" value="COesterase"/>
    <property type="match status" value="1"/>
</dbReference>
<dbReference type="EMBL" id="FJ997311">
    <property type="protein sequence ID" value="ADF43476.1"/>
    <property type="molecule type" value="mRNA"/>
</dbReference>
<keyword evidence="4" id="KW-1015">Disulfide bond</keyword>
<evidence type="ECO:0000313" key="8">
    <source>
        <dbReference type="EMBL" id="ADF43476.1"/>
    </source>
</evidence>
<dbReference type="InterPro" id="IPR002018">
    <property type="entry name" value="CarbesteraseB"/>
</dbReference>
<keyword evidence="5" id="KW-0325">Glycoprotein</keyword>
<dbReference type="PANTHER" id="PTHR11559">
    <property type="entry name" value="CARBOXYLESTERASE"/>
    <property type="match status" value="1"/>
</dbReference>
<evidence type="ECO:0000256" key="6">
    <source>
        <dbReference type="RuleBase" id="RU361235"/>
    </source>
</evidence>
<keyword evidence="2" id="KW-0719">Serine esterase</keyword>
<dbReference type="GO" id="GO:0052689">
    <property type="term" value="F:carboxylic ester hydrolase activity"/>
    <property type="evidence" value="ECO:0007669"/>
    <property type="project" value="UniProtKB-KW"/>
</dbReference>
<evidence type="ECO:0000256" key="2">
    <source>
        <dbReference type="ARBA" id="ARBA00022487"/>
    </source>
</evidence>
<dbReference type="Gene3D" id="3.40.50.1820">
    <property type="entry name" value="alpha/beta hydrolase"/>
    <property type="match status" value="1"/>
</dbReference>
<evidence type="ECO:0000256" key="3">
    <source>
        <dbReference type="ARBA" id="ARBA00022801"/>
    </source>
</evidence>
<evidence type="ECO:0000256" key="5">
    <source>
        <dbReference type="ARBA" id="ARBA00023180"/>
    </source>
</evidence>